<proteinExistence type="predicted"/>
<evidence type="ECO:0000313" key="2">
    <source>
        <dbReference type="Proteomes" id="UP000054686"/>
    </source>
</evidence>
<sequence>MNPEQKENLERAASLEPIEAFKRDVEPAIIRARDTLMTRENYRSYDGNDYIYRNVVGDQVLFSMVSRTYNFEERDPARVRAAFDTELGPLGFDFREHVYEDDGRGSDTVLAWTSERYGATVHIVVSGIGLTMMNYYTGDLRSDGTSTNPQELADIPGRVPDWFADAAAGTQS</sequence>
<organism evidence="1 2">
    <name type="scientific">Schaalia odontolytica</name>
    <dbReference type="NCBI Taxonomy" id="1660"/>
    <lineage>
        <taxon>Bacteria</taxon>
        <taxon>Bacillati</taxon>
        <taxon>Actinomycetota</taxon>
        <taxon>Actinomycetes</taxon>
        <taxon>Actinomycetales</taxon>
        <taxon>Actinomycetaceae</taxon>
        <taxon>Schaalia</taxon>
    </lineage>
</organism>
<comment type="caution">
    <text evidence="1">The sequence shown here is derived from an EMBL/GenBank/DDBJ whole genome shotgun (WGS) entry which is preliminary data.</text>
</comment>
<dbReference type="OrthoDB" id="3258035at2"/>
<dbReference type="EMBL" id="LLVT01000001">
    <property type="protein sequence ID" value="KSW13152.1"/>
    <property type="molecule type" value="Genomic_DNA"/>
</dbReference>
<dbReference type="Pfam" id="PF16145">
    <property type="entry name" value="DUF4853"/>
    <property type="match status" value="1"/>
</dbReference>
<reference evidence="1 2" key="1">
    <citation type="submission" date="2015-10" db="EMBL/GenBank/DDBJ databases">
        <title>Draft Genome of Actinomyces odontolyticus subsp. actinosynbacter strain XH001.</title>
        <authorList>
            <person name="Mclean J.S."/>
            <person name="He X."/>
        </authorList>
    </citation>
    <scope>NUCLEOTIDE SEQUENCE [LARGE SCALE GENOMIC DNA]</scope>
    <source>
        <strain evidence="1 2">XH001</strain>
    </source>
</reference>
<dbReference type="RefSeq" id="WP_060565927.1">
    <property type="nucleotide sequence ID" value="NZ_CP040006.1"/>
</dbReference>
<dbReference type="Proteomes" id="UP000054686">
    <property type="component" value="Unassembled WGS sequence"/>
</dbReference>
<accession>A0A0V8RYL4</accession>
<evidence type="ECO:0008006" key="3">
    <source>
        <dbReference type="Google" id="ProtNLM"/>
    </source>
</evidence>
<evidence type="ECO:0000313" key="1">
    <source>
        <dbReference type="EMBL" id="KSW13152.1"/>
    </source>
</evidence>
<dbReference type="InterPro" id="IPR032326">
    <property type="entry name" value="DUF4853"/>
</dbReference>
<dbReference type="Gene3D" id="3.30.2030.30">
    <property type="match status" value="1"/>
</dbReference>
<gene>
    <name evidence="1" type="ORF">APY09_01980</name>
</gene>
<protein>
    <recommendedName>
        <fullName evidence="3">DUF4853 domain-containing protein</fullName>
    </recommendedName>
</protein>
<dbReference type="AlphaFoldDB" id="A0A0V8RYL4"/>
<name>A0A0V8RYL4_9ACTO</name>